<reference evidence="1" key="1">
    <citation type="submission" date="2020-06" db="EMBL/GenBank/DDBJ databases">
        <authorList>
            <person name="Li T."/>
            <person name="Hu X."/>
            <person name="Zhang T."/>
            <person name="Song X."/>
            <person name="Zhang H."/>
            <person name="Dai N."/>
            <person name="Sheng W."/>
            <person name="Hou X."/>
            <person name="Wei L."/>
        </authorList>
    </citation>
    <scope>NUCLEOTIDE SEQUENCE</scope>
    <source>
        <strain evidence="1">3651</strain>
        <tissue evidence="1">Leaf</tissue>
    </source>
</reference>
<sequence length="163" mass="18610">MDDVFIDTLVANHNEPNGGPNNGPNVGAVCATQRAVSGRFGKRLAYRYCIERVIHLRERHTTFSWLITREGVFWLPRWEQLWADEGVWDEIGREKPFVLAYDWRLELKSDERKAIFGEPDNELNTLSSEDDAFESDLTSQATILDIEDYDEEVSSASSVPKSA</sequence>
<dbReference type="AlphaFoldDB" id="A0AAE1YR61"/>
<organism evidence="1 2">
    <name type="scientific">Sesamum alatum</name>
    <dbReference type="NCBI Taxonomy" id="300844"/>
    <lineage>
        <taxon>Eukaryota</taxon>
        <taxon>Viridiplantae</taxon>
        <taxon>Streptophyta</taxon>
        <taxon>Embryophyta</taxon>
        <taxon>Tracheophyta</taxon>
        <taxon>Spermatophyta</taxon>
        <taxon>Magnoliopsida</taxon>
        <taxon>eudicotyledons</taxon>
        <taxon>Gunneridae</taxon>
        <taxon>Pentapetalae</taxon>
        <taxon>asterids</taxon>
        <taxon>lamiids</taxon>
        <taxon>Lamiales</taxon>
        <taxon>Pedaliaceae</taxon>
        <taxon>Sesamum</taxon>
    </lineage>
</organism>
<accession>A0AAE1YR61</accession>
<protein>
    <submittedName>
        <fullName evidence="1">Uncharacterized protein</fullName>
    </submittedName>
</protein>
<reference evidence="1" key="2">
    <citation type="journal article" date="2024" name="Plant">
        <title>Genomic evolution and insights into agronomic trait innovations of Sesamum species.</title>
        <authorList>
            <person name="Miao H."/>
            <person name="Wang L."/>
            <person name="Qu L."/>
            <person name="Liu H."/>
            <person name="Sun Y."/>
            <person name="Le M."/>
            <person name="Wang Q."/>
            <person name="Wei S."/>
            <person name="Zheng Y."/>
            <person name="Lin W."/>
            <person name="Duan Y."/>
            <person name="Cao H."/>
            <person name="Xiong S."/>
            <person name="Wang X."/>
            <person name="Wei L."/>
            <person name="Li C."/>
            <person name="Ma Q."/>
            <person name="Ju M."/>
            <person name="Zhao R."/>
            <person name="Li G."/>
            <person name="Mu C."/>
            <person name="Tian Q."/>
            <person name="Mei H."/>
            <person name="Zhang T."/>
            <person name="Gao T."/>
            <person name="Zhang H."/>
        </authorList>
    </citation>
    <scope>NUCLEOTIDE SEQUENCE</scope>
    <source>
        <strain evidence="1">3651</strain>
    </source>
</reference>
<name>A0AAE1YR61_9LAMI</name>
<keyword evidence="2" id="KW-1185">Reference proteome</keyword>
<evidence type="ECO:0000313" key="1">
    <source>
        <dbReference type="EMBL" id="KAK4434438.1"/>
    </source>
</evidence>
<comment type="caution">
    <text evidence="1">The sequence shown here is derived from an EMBL/GenBank/DDBJ whole genome shotgun (WGS) entry which is preliminary data.</text>
</comment>
<gene>
    <name evidence="1" type="ORF">Salat_0606600</name>
</gene>
<evidence type="ECO:0000313" key="2">
    <source>
        <dbReference type="Proteomes" id="UP001293254"/>
    </source>
</evidence>
<dbReference type="Proteomes" id="UP001293254">
    <property type="component" value="Unassembled WGS sequence"/>
</dbReference>
<dbReference type="EMBL" id="JACGWO010000002">
    <property type="protein sequence ID" value="KAK4434438.1"/>
    <property type="molecule type" value="Genomic_DNA"/>
</dbReference>
<proteinExistence type="predicted"/>